<evidence type="ECO:0000256" key="1">
    <source>
        <dbReference type="SAM" id="MobiDB-lite"/>
    </source>
</evidence>
<sequence>MLRALVRSSEMSPPAPKPVLHGPVAVVGILSTREAVTTPLSQDSTPSADVRRVHPEQCYRAPENGERLRTR</sequence>
<dbReference type="EMBL" id="CM000146">
    <property type="protein sequence ID" value="EEE69358.1"/>
    <property type="molecule type" value="Genomic_DNA"/>
</dbReference>
<organism evidence="2">
    <name type="scientific">Oryza sativa subsp. japonica</name>
    <name type="common">Rice</name>
    <dbReference type="NCBI Taxonomy" id="39947"/>
    <lineage>
        <taxon>Eukaryota</taxon>
        <taxon>Viridiplantae</taxon>
        <taxon>Streptophyta</taxon>
        <taxon>Embryophyta</taxon>
        <taxon>Tracheophyta</taxon>
        <taxon>Spermatophyta</taxon>
        <taxon>Magnoliopsida</taxon>
        <taxon>Liliopsida</taxon>
        <taxon>Poales</taxon>
        <taxon>Poaceae</taxon>
        <taxon>BOP clade</taxon>
        <taxon>Oryzoideae</taxon>
        <taxon>Oryzeae</taxon>
        <taxon>Oryzinae</taxon>
        <taxon>Oryza</taxon>
        <taxon>Oryza sativa</taxon>
    </lineage>
</organism>
<reference evidence="2" key="1">
    <citation type="journal article" date="2005" name="PLoS Biol.">
        <title>The genomes of Oryza sativa: a history of duplications.</title>
        <authorList>
            <person name="Yu J."/>
            <person name="Wang J."/>
            <person name="Lin W."/>
            <person name="Li S."/>
            <person name="Li H."/>
            <person name="Zhou J."/>
            <person name="Ni P."/>
            <person name="Dong W."/>
            <person name="Hu S."/>
            <person name="Zeng C."/>
            <person name="Zhang J."/>
            <person name="Zhang Y."/>
            <person name="Li R."/>
            <person name="Xu Z."/>
            <person name="Li S."/>
            <person name="Li X."/>
            <person name="Zheng H."/>
            <person name="Cong L."/>
            <person name="Lin L."/>
            <person name="Yin J."/>
            <person name="Geng J."/>
            <person name="Li G."/>
            <person name="Shi J."/>
            <person name="Liu J."/>
            <person name="Lv H."/>
            <person name="Li J."/>
            <person name="Wang J."/>
            <person name="Deng Y."/>
            <person name="Ran L."/>
            <person name="Shi X."/>
            <person name="Wang X."/>
            <person name="Wu Q."/>
            <person name="Li C."/>
            <person name="Ren X."/>
            <person name="Wang J."/>
            <person name="Wang X."/>
            <person name="Li D."/>
            <person name="Liu D."/>
            <person name="Zhang X."/>
            <person name="Ji Z."/>
            <person name="Zhao W."/>
            <person name="Sun Y."/>
            <person name="Zhang Z."/>
            <person name="Bao J."/>
            <person name="Han Y."/>
            <person name="Dong L."/>
            <person name="Ji J."/>
            <person name="Chen P."/>
            <person name="Wu S."/>
            <person name="Liu J."/>
            <person name="Xiao Y."/>
            <person name="Bu D."/>
            <person name="Tan J."/>
            <person name="Yang L."/>
            <person name="Ye C."/>
            <person name="Zhang J."/>
            <person name="Xu J."/>
            <person name="Zhou Y."/>
            <person name="Yu Y."/>
            <person name="Zhang B."/>
            <person name="Zhuang S."/>
            <person name="Wei H."/>
            <person name="Liu B."/>
            <person name="Lei M."/>
            <person name="Yu H."/>
            <person name="Li Y."/>
            <person name="Xu H."/>
            <person name="Wei S."/>
            <person name="He X."/>
            <person name="Fang L."/>
            <person name="Zhang Z."/>
            <person name="Zhang Y."/>
            <person name="Huang X."/>
            <person name="Su Z."/>
            <person name="Tong W."/>
            <person name="Li J."/>
            <person name="Tong Z."/>
            <person name="Li S."/>
            <person name="Ye J."/>
            <person name="Wang L."/>
            <person name="Fang L."/>
            <person name="Lei T."/>
            <person name="Chen C."/>
            <person name="Chen H."/>
            <person name="Xu Z."/>
            <person name="Li H."/>
            <person name="Huang H."/>
            <person name="Zhang F."/>
            <person name="Xu H."/>
            <person name="Li N."/>
            <person name="Zhao C."/>
            <person name="Li S."/>
            <person name="Dong L."/>
            <person name="Huang Y."/>
            <person name="Li L."/>
            <person name="Xi Y."/>
            <person name="Qi Q."/>
            <person name="Li W."/>
            <person name="Zhang B."/>
            <person name="Hu W."/>
            <person name="Zhang Y."/>
            <person name="Tian X."/>
            <person name="Jiao Y."/>
            <person name="Liang X."/>
            <person name="Jin J."/>
            <person name="Gao L."/>
            <person name="Zheng W."/>
            <person name="Hao B."/>
            <person name="Liu S."/>
            <person name="Wang W."/>
            <person name="Yuan L."/>
            <person name="Cao M."/>
            <person name="McDermott J."/>
            <person name="Samudrala R."/>
            <person name="Wang J."/>
            <person name="Wong G.K."/>
            <person name="Yang H."/>
        </authorList>
    </citation>
    <scope>NUCLEOTIDE SEQUENCE [LARGE SCALE GENOMIC DNA]</scope>
</reference>
<protein>
    <submittedName>
        <fullName evidence="2">Uncharacterized protein</fullName>
    </submittedName>
</protein>
<accession>A0A8J8YT81</accession>
<dbReference type="AlphaFoldDB" id="A0A8J8YT81"/>
<gene>
    <name evidence="2" type="ORF">OsJ_28687</name>
</gene>
<feature type="region of interest" description="Disordered" evidence="1">
    <location>
        <begin position="1"/>
        <end position="20"/>
    </location>
</feature>
<reference evidence="2" key="2">
    <citation type="submission" date="2008-12" db="EMBL/GenBank/DDBJ databases">
        <title>Improved gene annotation of the rice (Oryza sativa) genomes.</title>
        <authorList>
            <person name="Wang J."/>
            <person name="Li R."/>
            <person name="Fan W."/>
            <person name="Huang Q."/>
            <person name="Zhang J."/>
            <person name="Zhou Y."/>
            <person name="Hu Y."/>
            <person name="Zi S."/>
            <person name="Li J."/>
            <person name="Ni P."/>
            <person name="Zheng H."/>
            <person name="Zhang Y."/>
            <person name="Zhao M."/>
            <person name="Hao Q."/>
            <person name="McDermott J."/>
            <person name="Samudrala R."/>
            <person name="Kristiansen K."/>
            <person name="Wong G.K.-S."/>
        </authorList>
    </citation>
    <scope>NUCLEOTIDE SEQUENCE</scope>
</reference>
<proteinExistence type="predicted"/>
<evidence type="ECO:0000313" key="2">
    <source>
        <dbReference type="EMBL" id="EEE69358.1"/>
    </source>
</evidence>
<name>A0A8J8YT81_ORYSJ</name>
<feature type="compositionally biased region" description="Basic and acidic residues" evidence="1">
    <location>
        <begin position="49"/>
        <end position="71"/>
    </location>
</feature>
<dbReference type="Proteomes" id="UP000007752">
    <property type="component" value="Chromosome 9"/>
</dbReference>
<feature type="region of interest" description="Disordered" evidence="1">
    <location>
        <begin position="37"/>
        <end position="71"/>
    </location>
</feature>
<feature type="compositionally biased region" description="Polar residues" evidence="1">
    <location>
        <begin position="37"/>
        <end position="47"/>
    </location>
</feature>